<reference evidence="7 8" key="1">
    <citation type="journal article" date="2016" name="Genome Biol. Evol.">
        <title>Divergent and convergent evolution of fungal pathogenicity.</title>
        <authorList>
            <person name="Shang Y."/>
            <person name="Xiao G."/>
            <person name="Zheng P."/>
            <person name="Cen K."/>
            <person name="Zhan S."/>
            <person name="Wang C."/>
        </authorList>
    </citation>
    <scope>NUCLEOTIDE SEQUENCE [LARGE SCALE GENOMIC DNA]</scope>
    <source>
        <strain evidence="7 8">RCEF 1005</strain>
    </source>
</reference>
<dbReference type="InterPro" id="IPR051089">
    <property type="entry name" value="prtT"/>
</dbReference>
<dbReference type="GO" id="GO:0000981">
    <property type="term" value="F:DNA-binding transcription factor activity, RNA polymerase II-specific"/>
    <property type="evidence" value="ECO:0007669"/>
    <property type="project" value="InterPro"/>
</dbReference>
<dbReference type="InterPro" id="IPR036864">
    <property type="entry name" value="Zn2-C6_fun-type_DNA-bd_sf"/>
</dbReference>
<evidence type="ECO:0000256" key="1">
    <source>
        <dbReference type="ARBA" id="ARBA00004123"/>
    </source>
</evidence>
<organism evidence="7 8">
    <name type="scientific">Akanthomyces lecanii RCEF 1005</name>
    <dbReference type="NCBI Taxonomy" id="1081108"/>
    <lineage>
        <taxon>Eukaryota</taxon>
        <taxon>Fungi</taxon>
        <taxon>Dikarya</taxon>
        <taxon>Ascomycota</taxon>
        <taxon>Pezizomycotina</taxon>
        <taxon>Sordariomycetes</taxon>
        <taxon>Hypocreomycetidae</taxon>
        <taxon>Hypocreales</taxon>
        <taxon>Cordycipitaceae</taxon>
        <taxon>Akanthomyces</taxon>
        <taxon>Cordyceps confragosa</taxon>
    </lineage>
</organism>
<dbReference type="SMART" id="SM00066">
    <property type="entry name" value="GAL4"/>
    <property type="match status" value="1"/>
</dbReference>
<proteinExistence type="predicted"/>
<name>A0A168G0R3_CORDF</name>
<evidence type="ECO:0000256" key="4">
    <source>
        <dbReference type="ARBA" id="ARBA00023163"/>
    </source>
</evidence>
<dbReference type="GO" id="GO:0005634">
    <property type="term" value="C:nucleus"/>
    <property type="evidence" value="ECO:0007669"/>
    <property type="project" value="UniProtKB-SubCell"/>
</dbReference>
<keyword evidence="5" id="KW-0539">Nucleus</keyword>
<evidence type="ECO:0000313" key="7">
    <source>
        <dbReference type="EMBL" id="OAA75866.1"/>
    </source>
</evidence>
<dbReference type="Gene3D" id="4.10.240.10">
    <property type="entry name" value="Zn(2)-C6 fungal-type DNA-binding domain"/>
    <property type="match status" value="1"/>
</dbReference>
<evidence type="ECO:0000256" key="3">
    <source>
        <dbReference type="ARBA" id="ARBA00023125"/>
    </source>
</evidence>
<dbReference type="PROSITE" id="PS50048">
    <property type="entry name" value="ZN2_CY6_FUNGAL_2"/>
    <property type="match status" value="1"/>
</dbReference>
<dbReference type="GO" id="GO:0008270">
    <property type="term" value="F:zinc ion binding"/>
    <property type="evidence" value="ECO:0007669"/>
    <property type="project" value="InterPro"/>
</dbReference>
<keyword evidence="3 7" id="KW-0238">DNA-binding</keyword>
<protein>
    <submittedName>
        <fullName evidence="7">Zn(2)-C6 fungal-type DNA-binding domain protein</fullName>
    </submittedName>
</protein>
<sequence>MESLLHRACDNCRVLKTRCLVDAGPADACQRCLRFGRNCHFTPAPQRSRRKRTDARVTDLEDQLASLQKHVQNSGQSNAYSLRSEQLSADRGLPTCTLPNASTTPQVQRQSDLLLTPLSSTHFDGAADDLCAAASHRNGIPADPVSIGLLSIDCAENLVDLFRTEMYGHYPIVYLPATCKAEDLRRERPTLFLAILAAAAGKEFPKVARELDRLAMEHYADRVVLNSEKSLELVQSLLVSSTWYQPPTKLNQFKYTEYVHLAGNMAIDIGIGCRPLDDEHNHWTASLESMRTLAAVLAKAAGVAMTGRKATAIRLSSWGKKCLARLEDDKCSESGLGDRTLAAWARLLYITNSISIAFDYDDPEAVASVDDIKTQLMMNALERDLNTWRQSCWVLNTSPALKMQYYAAHVYLREAILYVDHRPEDFKVPYRFSQLMPSRSSCALPVKFMVDGLTQLIHASHALLESFMSIEFGLTRALPLGMFVRVSYACFVLTKLCISAGNSQSRLFHFIDRSGLKADFYLKRILLHVRSAIGPNGSRLPSIFLNLLVQMREWCLQLETLFDAGSSYFRDKERPEGCRPVNAFSDGETKLTPSFSSSGEYGRPSLALSGSMVMTGTPASNFERFGNAEAVEFAARHGVLGQGVDIEETLAVVKSALLRESPTKIKATESSVSSGCFLEQQTEPTKADPLLSMEFHEYAELETENSAEMHQIHMWDEECSTAGQPEMPILDEMQWLDPLL</sequence>
<dbReference type="OrthoDB" id="8062037at2759"/>
<dbReference type="STRING" id="1081108.A0A168G0R3"/>
<evidence type="ECO:0000256" key="5">
    <source>
        <dbReference type="ARBA" id="ARBA00023242"/>
    </source>
</evidence>
<dbReference type="InterPro" id="IPR001138">
    <property type="entry name" value="Zn2Cys6_DnaBD"/>
</dbReference>
<dbReference type="PANTHER" id="PTHR31845">
    <property type="entry name" value="FINGER DOMAIN PROTEIN, PUTATIVE-RELATED"/>
    <property type="match status" value="1"/>
</dbReference>
<keyword evidence="4" id="KW-0804">Transcription</keyword>
<dbReference type="PANTHER" id="PTHR31845:SF39">
    <property type="entry name" value="TRANSCRIPTION FACTOR PBCR-RELATED"/>
    <property type="match status" value="1"/>
</dbReference>
<dbReference type="AlphaFoldDB" id="A0A168G0R3"/>
<evidence type="ECO:0000256" key="2">
    <source>
        <dbReference type="ARBA" id="ARBA00023015"/>
    </source>
</evidence>
<gene>
    <name evidence="7" type="ORF">LEL_05550</name>
</gene>
<comment type="subcellular location">
    <subcellularLocation>
        <location evidence="1">Nucleus</location>
    </subcellularLocation>
</comment>
<dbReference type="EMBL" id="AZHF01000004">
    <property type="protein sequence ID" value="OAA75866.1"/>
    <property type="molecule type" value="Genomic_DNA"/>
</dbReference>
<dbReference type="Proteomes" id="UP000076881">
    <property type="component" value="Unassembled WGS sequence"/>
</dbReference>
<dbReference type="PROSITE" id="PS00463">
    <property type="entry name" value="ZN2_CY6_FUNGAL_1"/>
    <property type="match status" value="1"/>
</dbReference>
<evidence type="ECO:0000313" key="8">
    <source>
        <dbReference type="Proteomes" id="UP000076881"/>
    </source>
</evidence>
<evidence type="ECO:0000259" key="6">
    <source>
        <dbReference type="PROSITE" id="PS50048"/>
    </source>
</evidence>
<accession>A0A168G0R3</accession>
<dbReference type="CDD" id="cd12148">
    <property type="entry name" value="fungal_TF_MHR"/>
    <property type="match status" value="1"/>
</dbReference>
<keyword evidence="8" id="KW-1185">Reference proteome</keyword>
<comment type="caution">
    <text evidence="7">The sequence shown here is derived from an EMBL/GenBank/DDBJ whole genome shotgun (WGS) entry which is preliminary data.</text>
</comment>
<dbReference type="CDD" id="cd00067">
    <property type="entry name" value="GAL4"/>
    <property type="match status" value="1"/>
</dbReference>
<feature type="domain" description="Zn(2)-C6 fungal-type" evidence="6">
    <location>
        <begin position="8"/>
        <end position="41"/>
    </location>
</feature>
<dbReference type="Pfam" id="PF00172">
    <property type="entry name" value="Zn_clus"/>
    <property type="match status" value="1"/>
</dbReference>
<dbReference type="GO" id="GO:0000976">
    <property type="term" value="F:transcription cis-regulatory region binding"/>
    <property type="evidence" value="ECO:0007669"/>
    <property type="project" value="TreeGrafter"/>
</dbReference>
<dbReference type="SUPFAM" id="SSF57701">
    <property type="entry name" value="Zn2/Cys6 DNA-binding domain"/>
    <property type="match status" value="1"/>
</dbReference>
<keyword evidence="2" id="KW-0805">Transcription regulation</keyword>